<evidence type="ECO:0000256" key="1">
    <source>
        <dbReference type="SAM" id="MobiDB-lite"/>
    </source>
</evidence>
<feature type="compositionally biased region" description="Low complexity" evidence="1">
    <location>
        <begin position="137"/>
        <end position="154"/>
    </location>
</feature>
<dbReference type="AlphaFoldDB" id="A0A3P6GD71"/>
<feature type="compositionally biased region" description="Basic residues" evidence="1">
    <location>
        <begin position="344"/>
        <end position="360"/>
    </location>
</feature>
<organism evidence="2">
    <name type="scientific">Brassica oleracea</name>
    <name type="common">Wild cabbage</name>
    <dbReference type="NCBI Taxonomy" id="3712"/>
    <lineage>
        <taxon>Eukaryota</taxon>
        <taxon>Viridiplantae</taxon>
        <taxon>Streptophyta</taxon>
        <taxon>Embryophyta</taxon>
        <taxon>Tracheophyta</taxon>
        <taxon>Spermatophyta</taxon>
        <taxon>Magnoliopsida</taxon>
        <taxon>eudicotyledons</taxon>
        <taxon>Gunneridae</taxon>
        <taxon>Pentapetalae</taxon>
        <taxon>rosids</taxon>
        <taxon>malvids</taxon>
        <taxon>Brassicales</taxon>
        <taxon>Brassicaceae</taxon>
        <taxon>Brassiceae</taxon>
        <taxon>Brassica</taxon>
    </lineage>
</organism>
<reference evidence="2" key="1">
    <citation type="submission" date="2018-11" db="EMBL/GenBank/DDBJ databases">
        <authorList>
            <consortium name="Genoscope - CEA"/>
            <person name="William W."/>
        </authorList>
    </citation>
    <scope>NUCLEOTIDE SEQUENCE</scope>
</reference>
<feature type="non-terminal residue" evidence="2">
    <location>
        <position position="367"/>
    </location>
</feature>
<feature type="compositionally biased region" description="Basic and acidic residues" evidence="1">
    <location>
        <begin position="1"/>
        <end position="13"/>
    </location>
</feature>
<feature type="region of interest" description="Disordered" evidence="1">
    <location>
        <begin position="1"/>
        <end position="20"/>
    </location>
</feature>
<protein>
    <submittedName>
        <fullName evidence="2">Uncharacterized protein</fullName>
    </submittedName>
</protein>
<accession>A0A3P6GD71</accession>
<feature type="non-terminal residue" evidence="2">
    <location>
        <position position="1"/>
    </location>
</feature>
<dbReference type="EMBL" id="LR031879">
    <property type="protein sequence ID" value="VDD54172.1"/>
    <property type="molecule type" value="Genomic_DNA"/>
</dbReference>
<feature type="region of interest" description="Disordered" evidence="1">
    <location>
        <begin position="305"/>
        <end position="367"/>
    </location>
</feature>
<name>A0A3P6GD71_BRAOL</name>
<sequence length="367" mass="40371">MAHRLSRVEKGKWSADPSLPVRRPPVKIPTANNAALIEEHKLTLICRVTNPSIEAPSNWQRGSNQERYWGDGNNYKYDYGVRQPGGMKPHFPPGESTALLLERDYLSQRIALLLIKEEASPEEDPPPPKSEWRPVTRGSRSGSSALAAHSLVSHTPPPNPPREPMEQDQMQLREGSQKSGEGKRLSLPETRSALERLSTPVERVPLLQDGIANAASDRLQEVNIEYLEDTLPLHRSSGSNIPSSSKAPNMPEVGRFSDAMDRSPIRSLSEDIIHVSLRLGTLNDQDPTGNEEIRASLDLQEVREQVGSLGGKGKNSKPASNLTARPPAAAKKRGARSPAQGVAVKKRRVTKTQSSSKRKLTTTTRQS</sequence>
<feature type="region of interest" description="Disordered" evidence="1">
    <location>
        <begin position="117"/>
        <end position="191"/>
    </location>
</feature>
<evidence type="ECO:0000313" key="2">
    <source>
        <dbReference type="EMBL" id="VDD54172.1"/>
    </source>
</evidence>
<gene>
    <name evidence="2" type="ORF">BOLC8T47401H</name>
</gene>
<proteinExistence type="predicted"/>